<proteinExistence type="predicted"/>
<organism evidence="1">
    <name type="scientific">uncultured Caudovirales phage</name>
    <dbReference type="NCBI Taxonomy" id="2100421"/>
    <lineage>
        <taxon>Viruses</taxon>
        <taxon>Duplodnaviria</taxon>
        <taxon>Heunggongvirae</taxon>
        <taxon>Uroviricota</taxon>
        <taxon>Caudoviricetes</taxon>
        <taxon>Peduoviridae</taxon>
        <taxon>Maltschvirus</taxon>
        <taxon>Maltschvirus maltsch</taxon>
    </lineage>
</organism>
<evidence type="ECO:0000313" key="1">
    <source>
        <dbReference type="EMBL" id="CAB5224837.1"/>
    </source>
</evidence>
<reference evidence="1" key="1">
    <citation type="submission" date="2020-05" db="EMBL/GenBank/DDBJ databases">
        <authorList>
            <person name="Chiriac C."/>
            <person name="Salcher M."/>
            <person name="Ghai R."/>
            <person name="Kavagutti S V."/>
        </authorList>
    </citation>
    <scope>NUCLEOTIDE SEQUENCE</scope>
</reference>
<name>A0A6J7X7X7_9CAUD</name>
<accession>A0A6J7X7X7</accession>
<sequence>MSEALNKLKGGSTGSVAGKVYVGPGKTKTITMKKTGQKLTIESTTASAVDLKSSYYTDPAVESNWIKTLQKYGYGSVDPLKAAAIYELAVDGAGDWYQKSKGARQITPEQYLQWYAKNQGVGDDNKPKVSVQKYLFQPEEIQSLIDDTLKSVLGRKATDSENKEFYTAIQGMIEKGTVTTTKKVGGKTITETKPGYTKEKAQALIKKSVEEKAPQDLAEKQSLDFGDFLSGLGG</sequence>
<gene>
    <name evidence="1" type="ORF">UFOVP744_20</name>
</gene>
<dbReference type="EMBL" id="LR798338">
    <property type="protein sequence ID" value="CAB5224837.1"/>
    <property type="molecule type" value="Genomic_DNA"/>
</dbReference>
<protein>
    <submittedName>
        <fullName evidence="1">Uncharacterized protein</fullName>
    </submittedName>
</protein>